<dbReference type="RefSeq" id="WP_124540215.1">
    <property type="nucleotide sequence ID" value="NZ_QUSW01000002.1"/>
</dbReference>
<accession>A0A3N7K303</accession>
<dbReference type="OrthoDB" id="9156495at2"/>
<protein>
    <submittedName>
        <fullName evidence="1">Uncharacterized protein</fullName>
    </submittedName>
</protein>
<dbReference type="Proteomes" id="UP000267464">
    <property type="component" value="Unassembled WGS sequence"/>
</dbReference>
<gene>
    <name evidence="1" type="ORF">DZC73_10775</name>
</gene>
<dbReference type="EMBL" id="QUSW01000002">
    <property type="protein sequence ID" value="RQP25305.1"/>
    <property type="molecule type" value="Genomic_DNA"/>
</dbReference>
<dbReference type="AlphaFoldDB" id="A0A3N7K303"/>
<keyword evidence="2" id="KW-1185">Reference proteome</keyword>
<proteinExistence type="predicted"/>
<name>A0A3N7K303_9BURK</name>
<reference evidence="1 2" key="1">
    <citation type="submission" date="2018-08" db="EMBL/GenBank/DDBJ databases">
        <authorList>
            <person name="Khan S.A."/>
            <person name="Jeon C.O."/>
            <person name="Chun B.H."/>
            <person name="Jeong S.E."/>
        </authorList>
    </citation>
    <scope>NUCLEOTIDE SEQUENCE [LARGE SCALE GENOMIC DNA]</scope>
    <source>
        <strain evidence="1 2">S-16</strain>
    </source>
</reference>
<evidence type="ECO:0000313" key="2">
    <source>
        <dbReference type="Proteomes" id="UP000267464"/>
    </source>
</evidence>
<reference evidence="1 2" key="2">
    <citation type="submission" date="2018-12" db="EMBL/GenBank/DDBJ databases">
        <title>Rhizobacter gummiphilus sp. nov., a rubber-degrading bacterium isolated from the soil of a botanical garden in Japan.</title>
        <authorList>
            <person name="Shunsuke S.S."/>
        </authorList>
    </citation>
    <scope>NUCLEOTIDE SEQUENCE [LARGE SCALE GENOMIC DNA]</scope>
    <source>
        <strain evidence="1 2">S-16</strain>
    </source>
</reference>
<evidence type="ECO:0000313" key="1">
    <source>
        <dbReference type="EMBL" id="RQP25305.1"/>
    </source>
</evidence>
<comment type="caution">
    <text evidence="1">The sequence shown here is derived from an EMBL/GenBank/DDBJ whole genome shotgun (WGS) entry which is preliminary data.</text>
</comment>
<organism evidence="1 2">
    <name type="scientific">Piscinibacter terrae</name>
    <dbReference type="NCBI Taxonomy" id="2496871"/>
    <lineage>
        <taxon>Bacteria</taxon>
        <taxon>Pseudomonadati</taxon>
        <taxon>Pseudomonadota</taxon>
        <taxon>Betaproteobacteria</taxon>
        <taxon>Burkholderiales</taxon>
        <taxon>Sphaerotilaceae</taxon>
        <taxon>Piscinibacter</taxon>
    </lineage>
</organism>
<sequence>MQNSNKTLATNRPYTAKYLVLLHSQAQPRALLFNGEHDFLAELEDDGFVVDSLVRAGTPCPPPTALLLDEVMHGPMHNHGQLECYTLG</sequence>